<keyword evidence="9 11" id="KW-0472">Membrane</keyword>
<feature type="transmembrane region" description="Helical" evidence="11">
    <location>
        <begin position="320"/>
        <end position="340"/>
    </location>
</feature>
<feature type="transmembrane region" description="Helical" evidence="11">
    <location>
        <begin position="277"/>
        <end position="308"/>
    </location>
</feature>
<dbReference type="Proteomes" id="UP000254492">
    <property type="component" value="Unassembled WGS sequence"/>
</dbReference>
<name>A0ABX9I1X8_9LACO</name>
<comment type="similarity">
    <text evidence="2">Belongs to the ABC-4 integral membrane protein family. HrtB subfamily.</text>
</comment>
<keyword evidence="6" id="KW-1003">Cell membrane</keyword>
<evidence type="ECO:0000256" key="9">
    <source>
        <dbReference type="ARBA" id="ARBA00023136"/>
    </source>
</evidence>
<evidence type="ECO:0000259" key="12">
    <source>
        <dbReference type="Pfam" id="PF02687"/>
    </source>
</evidence>
<evidence type="ECO:0000256" key="8">
    <source>
        <dbReference type="ARBA" id="ARBA00022989"/>
    </source>
</evidence>
<organism evidence="13 14">
    <name type="scientific">Weissella thailandensis</name>
    <dbReference type="NCBI Taxonomy" id="89061"/>
    <lineage>
        <taxon>Bacteria</taxon>
        <taxon>Bacillati</taxon>
        <taxon>Bacillota</taxon>
        <taxon>Bacilli</taxon>
        <taxon>Lactobacillales</taxon>
        <taxon>Lactobacillaceae</taxon>
        <taxon>Weissella</taxon>
    </lineage>
</organism>
<comment type="subunit">
    <text evidence="3">The complex is composed of two ATP-binding proteins (HrtA), two transmembrane proteins (HrtB) and a solute-binding protein.</text>
</comment>
<comment type="function">
    <text evidence="10">Part of the ABC transporter complex hrt involved in hemin import. Responsible for the translocation of the substrate across the membrane.</text>
</comment>
<dbReference type="PANTHER" id="PTHR43738">
    <property type="entry name" value="ABC TRANSPORTER, MEMBRANE PROTEIN"/>
    <property type="match status" value="1"/>
</dbReference>
<proteinExistence type="inferred from homology"/>
<sequence>MFLALKEIKKEKLRSGLVIGMIILIGYLIFILTSLALGLARENTAAINSWNINKVALNDNANVDMRQSLVTKKQARQLTENEAYLGETSVVAKNAGNKKISAVFVGLEDNQFIAQNLKISQGHKVNGPNQLVVDDSLKDKGFKLNSTLYLNGSKTPYKIVGFTKNAKLNIAPVFYGQLDSWKTLRGVGTQSTAPVASAIVSKNAKYNNNQTSVQTYTKQQIINKLPGYTAQNNTFVMMIAFLMVISLVIIAVFLYILTMQKLPNYAVLRAQGIPGKVLVGATISQSFLLVVSGVIAAGLLTALTAVIMPVTVPMSFDVPILVFAGIGLLVMGLLGSLVSLKSVLNVDPVKVIGG</sequence>
<evidence type="ECO:0000256" key="10">
    <source>
        <dbReference type="ARBA" id="ARBA00024973"/>
    </source>
</evidence>
<dbReference type="RefSeq" id="WP_115471715.1">
    <property type="nucleotide sequence ID" value="NZ_BJEC01000026.1"/>
</dbReference>
<evidence type="ECO:0000256" key="7">
    <source>
        <dbReference type="ARBA" id="ARBA00022692"/>
    </source>
</evidence>
<dbReference type="InterPro" id="IPR051125">
    <property type="entry name" value="ABC-4/HrtB_transporter"/>
</dbReference>
<evidence type="ECO:0000256" key="3">
    <source>
        <dbReference type="ARBA" id="ARBA00011131"/>
    </source>
</evidence>
<evidence type="ECO:0000256" key="2">
    <source>
        <dbReference type="ARBA" id="ARBA00008697"/>
    </source>
</evidence>
<gene>
    <name evidence="13" type="ORF">DWV05_09720</name>
</gene>
<evidence type="ECO:0000313" key="13">
    <source>
        <dbReference type="EMBL" id="RDS58698.1"/>
    </source>
</evidence>
<evidence type="ECO:0000256" key="6">
    <source>
        <dbReference type="ARBA" id="ARBA00022475"/>
    </source>
</evidence>
<evidence type="ECO:0000313" key="14">
    <source>
        <dbReference type="Proteomes" id="UP000254492"/>
    </source>
</evidence>
<protein>
    <recommendedName>
        <fullName evidence="4">Putative hemin transport system permease protein HrtB</fullName>
    </recommendedName>
</protein>
<feature type="transmembrane region" description="Helical" evidence="11">
    <location>
        <begin position="16"/>
        <end position="39"/>
    </location>
</feature>
<dbReference type="InterPro" id="IPR003838">
    <property type="entry name" value="ABC3_permease_C"/>
</dbReference>
<evidence type="ECO:0000256" key="1">
    <source>
        <dbReference type="ARBA" id="ARBA00004651"/>
    </source>
</evidence>
<keyword evidence="14" id="KW-1185">Reference proteome</keyword>
<feature type="domain" description="ABC3 transporter permease C-terminal" evidence="12">
    <location>
        <begin position="237"/>
        <end position="348"/>
    </location>
</feature>
<comment type="caution">
    <text evidence="13">The sequence shown here is derived from an EMBL/GenBank/DDBJ whole genome shotgun (WGS) entry which is preliminary data.</text>
</comment>
<evidence type="ECO:0000256" key="5">
    <source>
        <dbReference type="ARBA" id="ARBA00022448"/>
    </source>
</evidence>
<evidence type="ECO:0000256" key="11">
    <source>
        <dbReference type="SAM" id="Phobius"/>
    </source>
</evidence>
<reference evidence="13 14" key="1">
    <citation type="submission" date="2018-07" db="EMBL/GenBank/DDBJ databases">
        <title>Genome-based reclassification of Weissella jogaejeotgali as Weissella thailandensis.</title>
        <authorList>
            <person name="Chun J."/>
            <person name="Kim B.-Y."/>
            <person name="Kwak M.-J."/>
        </authorList>
    </citation>
    <scope>NUCLEOTIDE SEQUENCE [LARGE SCALE GENOMIC DNA]</scope>
    <source>
        <strain evidence="13 14">KCTC 3751</strain>
    </source>
</reference>
<keyword evidence="7 11" id="KW-0812">Transmembrane</keyword>
<dbReference type="PANTHER" id="PTHR43738:SF1">
    <property type="entry name" value="HEMIN TRANSPORT SYSTEM PERMEASE PROTEIN HRTB-RELATED"/>
    <property type="match status" value="1"/>
</dbReference>
<keyword evidence="8 11" id="KW-1133">Transmembrane helix</keyword>
<accession>A0ABX9I1X8</accession>
<keyword evidence="5" id="KW-0813">Transport</keyword>
<dbReference type="EMBL" id="QRAY01000025">
    <property type="protein sequence ID" value="RDS58698.1"/>
    <property type="molecule type" value="Genomic_DNA"/>
</dbReference>
<dbReference type="Pfam" id="PF02687">
    <property type="entry name" value="FtsX"/>
    <property type="match status" value="1"/>
</dbReference>
<comment type="subcellular location">
    <subcellularLocation>
        <location evidence="1">Cell membrane</location>
        <topology evidence="1">Multi-pass membrane protein</topology>
    </subcellularLocation>
</comment>
<evidence type="ECO:0000256" key="4">
    <source>
        <dbReference type="ARBA" id="ARBA00016962"/>
    </source>
</evidence>
<feature type="transmembrane region" description="Helical" evidence="11">
    <location>
        <begin position="235"/>
        <end position="257"/>
    </location>
</feature>